<evidence type="ECO:0000313" key="3">
    <source>
        <dbReference type="EMBL" id="WIA21880.1"/>
    </source>
</evidence>
<dbReference type="PROSITE" id="PS01162">
    <property type="entry name" value="QOR_ZETA_CRYSTAL"/>
    <property type="match status" value="1"/>
</dbReference>
<dbReference type="Gene3D" id="3.40.50.720">
    <property type="entry name" value="NAD(P)-binding Rossmann-like Domain"/>
    <property type="match status" value="1"/>
</dbReference>
<feature type="domain" description="Enoyl reductase (ER)" evidence="2">
    <location>
        <begin position="10"/>
        <end position="326"/>
    </location>
</feature>
<evidence type="ECO:0000313" key="4">
    <source>
        <dbReference type="Proteomes" id="UP001244341"/>
    </source>
</evidence>
<organism evidence="3 4">
    <name type="scientific">Tetradesmus obliquus</name>
    <name type="common">Green alga</name>
    <name type="synonym">Acutodesmus obliquus</name>
    <dbReference type="NCBI Taxonomy" id="3088"/>
    <lineage>
        <taxon>Eukaryota</taxon>
        <taxon>Viridiplantae</taxon>
        <taxon>Chlorophyta</taxon>
        <taxon>core chlorophytes</taxon>
        <taxon>Chlorophyceae</taxon>
        <taxon>CS clade</taxon>
        <taxon>Sphaeropleales</taxon>
        <taxon>Scenedesmaceae</taxon>
        <taxon>Tetradesmus</taxon>
    </lineage>
</organism>
<feature type="transmembrane region" description="Helical" evidence="1">
    <location>
        <begin position="390"/>
        <end position="409"/>
    </location>
</feature>
<dbReference type="Proteomes" id="UP001244341">
    <property type="component" value="Chromosome 14b"/>
</dbReference>
<dbReference type="PANTHER" id="PTHR11695">
    <property type="entry name" value="ALCOHOL DEHYDROGENASE RELATED"/>
    <property type="match status" value="1"/>
</dbReference>
<dbReference type="InterPro" id="IPR011032">
    <property type="entry name" value="GroES-like_sf"/>
</dbReference>
<dbReference type="Pfam" id="PF08240">
    <property type="entry name" value="ADH_N"/>
    <property type="match status" value="1"/>
</dbReference>
<protein>
    <recommendedName>
        <fullName evidence="2">Enoyl reductase (ER) domain-containing protein</fullName>
    </recommendedName>
</protein>
<dbReference type="SUPFAM" id="SSF51735">
    <property type="entry name" value="NAD(P)-binding Rossmann-fold domains"/>
    <property type="match status" value="1"/>
</dbReference>
<keyword evidence="4" id="KW-1185">Reference proteome</keyword>
<dbReference type="CDD" id="cd05289">
    <property type="entry name" value="MDR_like_2"/>
    <property type="match status" value="1"/>
</dbReference>
<accession>A0ABY8UKI3</accession>
<dbReference type="InterPro" id="IPR013154">
    <property type="entry name" value="ADH-like_N"/>
</dbReference>
<dbReference type="InterPro" id="IPR036291">
    <property type="entry name" value="NAD(P)-bd_dom_sf"/>
</dbReference>
<sequence>MQAVVINSTGGPEVLQLVQEHPIPKRAAGQVLVRITSSSVNPVDTQLRAGTLPETVGGPNALDGKYPKVLGGDLAGTVEEADEGSQFKKGDAVAALTPYFWHDTQQGTYAQYAVAEESHLARVPAAVDPAVAGGLPLVALTAWQALQEGKPQSGQRVLVLAASGGVGHMAVQLGKSLGLTVVAVAGPSNAAWAKEALGADEVVDYTKQDFAEVYRQQPFDIAIDCLPDALDKCLSVLKPTGHYSHIQNLGTDPAVMQRLRQQHEAGKGPSISHIFVTPNGAQLEHVLQLMADGKVKLEVAKVFPLSEVADAHRQVETGHTRGKVVLQDLGSKPVAPQYFAPGQSVWRSNWLLLKGNVWYVAATVLTYVCNYTVFPGFITYVVPFPALGSWYSLLLVATYGIGDVTGKLLPLWRPARPQATVLGLAVARLLLFLALFSVALLLQAGPYVFFPAVELGGCYK</sequence>
<dbReference type="SMART" id="SM00829">
    <property type="entry name" value="PKS_ER"/>
    <property type="match status" value="1"/>
</dbReference>
<gene>
    <name evidence="3" type="ORF">OEZ85_004255</name>
</gene>
<dbReference type="Gene3D" id="3.90.180.10">
    <property type="entry name" value="Medium-chain alcohol dehydrogenases, catalytic domain"/>
    <property type="match status" value="1"/>
</dbReference>
<dbReference type="InterPro" id="IPR050700">
    <property type="entry name" value="YIM1/Zinc_Alcohol_DH_Fams"/>
</dbReference>
<dbReference type="InterPro" id="IPR002364">
    <property type="entry name" value="Quin_OxRdtase/zeta-crystal_CS"/>
</dbReference>
<keyword evidence="1" id="KW-1133">Transmembrane helix</keyword>
<dbReference type="SUPFAM" id="SSF50129">
    <property type="entry name" value="GroES-like"/>
    <property type="match status" value="1"/>
</dbReference>
<evidence type="ECO:0000259" key="2">
    <source>
        <dbReference type="SMART" id="SM00829"/>
    </source>
</evidence>
<proteinExistence type="predicted"/>
<evidence type="ECO:0000256" key="1">
    <source>
        <dbReference type="SAM" id="Phobius"/>
    </source>
</evidence>
<dbReference type="PANTHER" id="PTHR11695:SF648">
    <property type="entry name" value="ZINC-BINDING OXIDOREDUCTASE"/>
    <property type="match status" value="1"/>
</dbReference>
<dbReference type="Pfam" id="PF13602">
    <property type="entry name" value="ADH_zinc_N_2"/>
    <property type="match status" value="1"/>
</dbReference>
<keyword evidence="1" id="KW-0472">Membrane</keyword>
<feature type="transmembrane region" description="Helical" evidence="1">
    <location>
        <begin position="421"/>
        <end position="442"/>
    </location>
</feature>
<name>A0ABY8UKI3_TETOB</name>
<keyword evidence="1" id="KW-0812">Transmembrane</keyword>
<dbReference type="InterPro" id="IPR020843">
    <property type="entry name" value="ER"/>
</dbReference>
<reference evidence="3 4" key="1">
    <citation type="submission" date="2023-05" db="EMBL/GenBank/DDBJ databases">
        <title>A 100% complete, gapless, phased diploid assembly of the Scenedesmus obliquus UTEX 3031 genome.</title>
        <authorList>
            <person name="Biondi T.C."/>
            <person name="Hanschen E.R."/>
            <person name="Kwon T."/>
            <person name="Eng W."/>
            <person name="Kruse C.P.S."/>
            <person name="Koehler S.I."/>
            <person name="Kunde Y."/>
            <person name="Gleasner C.D."/>
            <person name="You Mak K.T."/>
            <person name="Polle J."/>
            <person name="Hovde B.T."/>
            <person name="Starkenburg S.R."/>
        </authorList>
    </citation>
    <scope>NUCLEOTIDE SEQUENCE [LARGE SCALE GENOMIC DNA]</scope>
    <source>
        <strain evidence="3 4">DOE0152z</strain>
    </source>
</reference>
<dbReference type="EMBL" id="CP126221">
    <property type="protein sequence ID" value="WIA21880.1"/>
    <property type="molecule type" value="Genomic_DNA"/>
</dbReference>
<feature type="transmembrane region" description="Helical" evidence="1">
    <location>
        <begin position="357"/>
        <end position="378"/>
    </location>
</feature>